<dbReference type="PANTHER" id="PTHR24094:SF15">
    <property type="entry name" value="AMP-DEPENDENT SYNTHETASE_LIGASE DOMAIN-CONTAINING PROTEIN-RELATED"/>
    <property type="match status" value="1"/>
</dbReference>
<organism evidence="4 5">
    <name type="scientific">Kineococcus radiotolerans (strain ATCC BAA-149 / DSM 14245 / SRS30216)</name>
    <dbReference type="NCBI Taxonomy" id="266940"/>
    <lineage>
        <taxon>Bacteria</taxon>
        <taxon>Bacillati</taxon>
        <taxon>Actinomycetota</taxon>
        <taxon>Actinomycetes</taxon>
        <taxon>Kineosporiales</taxon>
        <taxon>Kineosporiaceae</taxon>
        <taxon>Kineococcus</taxon>
    </lineage>
</organism>
<evidence type="ECO:0000259" key="3">
    <source>
        <dbReference type="SMART" id="SM00894"/>
    </source>
</evidence>
<evidence type="ECO:0000313" key="4">
    <source>
        <dbReference type="EMBL" id="ABS01539.1"/>
    </source>
</evidence>
<reference evidence="5" key="1">
    <citation type="journal article" date="2008" name="PLoS ONE">
        <title>Survival in nuclear waste, extreme resistance, and potential applications gleaned from the genome sequence of Kineococcus radiotolerans SRS30216.</title>
        <authorList>
            <person name="Bagwell C.E."/>
            <person name="Bhat S."/>
            <person name="Hawkins G.M."/>
            <person name="Smith B.W."/>
            <person name="Biswas T."/>
            <person name="Hoover T.R."/>
            <person name="Saunders E."/>
            <person name="Han C.S."/>
            <person name="Tsodikov O.V."/>
            <person name="Shimkets L.J."/>
        </authorList>
    </citation>
    <scope>NUCLEOTIDE SEQUENCE [LARGE SCALE GENOMIC DNA]</scope>
    <source>
        <strain evidence="5">ATCC BAA-149 / DSM 14245 / SRS30216</strain>
    </source>
</reference>
<keyword evidence="2" id="KW-0732">Signal</keyword>
<dbReference type="PROSITE" id="PS51257">
    <property type="entry name" value="PROKAR_LIPOPROTEIN"/>
    <property type="match status" value="1"/>
</dbReference>
<proteinExistence type="predicted"/>
<dbReference type="HOGENOM" id="CLU_043034_0_0_11"/>
<evidence type="ECO:0000256" key="2">
    <source>
        <dbReference type="SAM" id="SignalP"/>
    </source>
</evidence>
<dbReference type="STRING" id="266940.Krad_0048"/>
<dbReference type="Pfam" id="PF05901">
    <property type="entry name" value="Excalibur"/>
    <property type="match status" value="1"/>
</dbReference>
<dbReference type="InterPro" id="IPR011089">
    <property type="entry name" value="GmrSD_C"/>
</dbReference>
<dbReference type="AlphaFoldDB" id="A6W400"/>
<dbReference type="KEGG" id="kra:Krad_0048"/>
<evidence type="ECO:0000313" key="5">
    <source>
        <dbReference type="Proteomes" id="UP000001116"/>
    </source>
</evidence>
<feature type="domain" description="Excalibur calcium-binding" evidence="3">
    <location>
        <begin position="232"/>
        <end position="268"/>
    </location>
</feature>
<dbReference type="Pfam" id="PF07510">
    <property type="entry name" value="GmrSD_C"/>
    <property type="match status" value="1"/>
</dbReference>
<dbReference type="PANTHER" id="PTHR24094">
    <property type="entry name" value="SECRETED PROTEIN"/>
    <property type="match status" value="1"/>
</dbReference>
<dbReference type="SMART" id="SM00894">
    <property type="entry name" value="Excalibur"/>
    <property type="match status" value="1"/>
</dbReference>
<protein>
    <submittedName>
        <fullName evidence="4">Excalibur domain protein</fullName>
    </submittedName>
</protein>
<sequence length="268" mass="27917">MRPRTARALALGFALALLAGGTTGCTTTPDEGPRSDDAALEALTVKGRAPKTGYSREEFGSGWVDTDRNGCDTRNDVLARDLVDVEFVPGTGDCVVRSGTLHDPYSGSTIGFERGQGTSGAVQIDHVVALSDAWQKGAQAWDEEKRVEFANDPLELLAVDGPTNGAKGDGDAATWLPPDTAYRCTYVRRQISVKAEYGLWVTRAEKDAMARVLADCDEPAPTATATPSTGAAFADCAAARAAGAAPVRTGDPGYSTALDGDGDGLACE</sequence>
<dbReference type="InterPro" id="IPR008613">
    <property type="entry name" value="Excalibur_Ca-bd_domain"/>
</dbReference>
<evidence type="ECO:0000256" key="1">
    <source>
        <dbReference type="SAM" id="MobiDB-lite"/>
    </source>
</evidence>
<gene>
    <name evidence="4" type="ordered locus">Krad_0048</name>
</gene>
<dbReference type="Proteomes" id="UP000001116">
    <property type="component" value="Chromosome"/>
</dbReference>
<feature type="chain" id="PRO_5038390051" evidence="2">
    <location>
        <begin position="20"/>
        <end position="268"/>
    </location>
</feature>
<accession>A6W400</accession>
<feature type="signal peptide" evidence="2">
    <location>
        <begin position="1"/>
        <end position="19"/>
    </location>
</feature>
<name>A6W400_KINRD</name>
<keyword evidence="5" id="KW-1185">Reference proteome</keyword>
<dbReference type="OrthoDB" id="5196645at2"/>
<feature type="region of interest" description="Disordered" evidence="1">
    <location>
        <begin position="246"/>
        <end position="268"/>
    </location>
</feature>
<dbReference type="RefSeq" id="WP_012085645.1">
    <property type="nucleotide sequence ID" value="NC_009664.2"/>
</dbReference>
<dbReference type="eggNOG" id="COG2356">
    <property type="taxonomic scope" value="Bacteria"/>
</dbReference>
<dbReference type="EMBL" id="CP000750">
    <property type="protein sequence ID" value="ABS01539.1"/>
    <property type="molecule type" value="Genomic_DNA"/>
</dbReference>